<accession>A0AAD4NB09</accession>
<keyword evidence="8" id="KW-0445">Lipid transport</keyword>
<dbReference type="GO" id="GO:0061709">
    <property type="term" value="P:reticulophagy"/>
    <property type="evidence" value="ECO:0007669"/>
    <property type="project" value="TreeGrafter"/>
</dbReference>
<feature type="region of interest" description="Disordered" evidence="12">
    <location>
        <begin position="1769"/>
        <end position="1808"/>
    </location>
</feature>
<comment type="similarity">
    <text evidence="3">Belongs to the ATG2 family.</text>
</comment>
<evidence type="ECO:0000313" key="14">
    <source>
        <dbReference type="Proteomes" id="UP001201812"/>
    </source>
</evidence>
<dbReference type="GO" id="GO:0006869">
    <property type="term" value="P:lipid transport"/>
    <property type="evidence" value="ECO:0007669"/>
    <property type="project" value="UniProtKB-KW"/>
</dbReference>
<keyword evidence="6" id="KW-0256">Endoplasmic reticulum</keyword>
<dbReference type="GO" id="GO:0000045">
    <property type="term" value="P:autophagosome assembly"/>
    <property type="evidence" value="ECO:0007669"/>
    <property type="project" value="TreeGrafter"/>
</dbReference>
<dbReference type="Pfam" id="PF13329">
    <property type="entry name" value="ATG2_CAD"/>
    <property type="match status" value="1"/>
</dbReference>
<keyword evidence="14" id="KW-1185">Reference proteome</keyword>
<feature type="region of interest" description="Disordered" evidence="12">
    <location>
        <begin position="2080"/>
        <end position="2117"/>
    </location>
</feature>
<evidence type="ECO:0000256" key="7">
    <source>
        <dbReference type="ARBA" id="ARBA00023006"/>
    </source>
</evidence>
<dbReference type="EMBL" id="JAKKPZ010000002">
    <property type="protein sequence ID" value="KAI1725679.1"/>
    <property type="molecule type" value="Genomic_DNA"/>
</dbReference>
<dbReference type="GO" id="GO:0043495">
    <property type="term" value="F:protein-membrane adaptor activity"/>
    <property type="evidence" value="ECO:0007669"/>
    <property type="project" value="TreeGrafter"/>
</dbReference>
<proteinExistence type="inferred from homology"/>
<dbReference type="Proteomes" id="UP001201812">
    <property type="component" value="Unassembled WGS sequence"/>
</dbReference>
<dbReference type="GO" id="GO:0061908">
    <property type="term" value="C:phagophore"/>
    <property type="evidence" value="ECO:0007669"/>
    <property type="project" value="TreeGrafter"/>
</dbReference>
<sequence>MNFPNLSLFTKPICRFLIHRYMGQYLKTELTSGQLEFRLADGTASVQHVMLNTEYINEILDSVGLVSLVDGFVEEISLCVPWKKLMIESTIIKVSGLQLTLTPLMDVNMTNTQDLVSSMIGSIASSMDLARSVIADEQIADGADNAGVEQFASLIDQVISRIKIIFENTTIRLEAYSDLCTGLEVQIDRMEFVDEQLEARQQQQNSGEPITQQPASLYTVTDLNKLLHLQGVRLYTDIWSPLKENRLSTSTRMSSQDELDPNTLGDMCTSSLNYQSCYSHMSSKSIYADANRQMPNSIPPNPVLFAQFFSEKQHTVRIRVNNAALSSADNCIYNKRVDIDIFFGGSMFFFLTPSQIALLMDLLAKLVPKKTEGNIASAAAFGGRPMRPEHFQNITDQFHGEIPWKNGIIGNGLVSWSGQDQFFEMSQGRSDHPTHGSSSVPTEHRFPSLQKSNSTDSTDTHGNKRNHGSTITLVENQRRPDIFSLTLRTPTLVGVITHEDPLNCDNVKSREATDSAAVRTITSEMLEQANTFFVNAANMKIAKKRLDSQREMLAKLYPKDHLRIVSTGTVFSLNLVNEIVQHTLLIEGSLEECDLVECLQPGSVVGDIFGKVQHFDLLNLSEHNLSASRDVFTFRISNSAERQQDFVIEFNMDTCKTDLDLSIVDRISHLLCTKPCFAKPSIVRVENEVNPGLSDNFLSDAINADVPSTYRLKFLASTWLINLRIPVADLSEESEPFWRRNVHKEYLVLNLQGAFLEMPKFLPADLSNHGNLILQCKSISSSFIGDLDILECTSEEMTFLHADSVSSKDCEDNHAVKIKLSYDTRNKALRTAGISLDESGNKTICKSMYESFFKPRDEDCVEGPFSKASNYFADTRLTMAGSRDELIEFSEDCRLATNFNIEFSMPQLNLCLPSHKFFEVIYNRFANDFALWEPKSPALKNLRAAADNNLLSPFDQQFVECQSYNFGNEIDNDYSDECPQRASSQNVGKKNKSPASPSHLFSLTLRVTKARILLQTLVNNEPYHFTSQIGSEVSDCEMFLVYGFHEDPNVTYFYTTATKSTIYHRNLLDDVQGFPKNVLDVHNFASRTKDDLHAEPVPKEEPCTLINDDNFAISLKIVLSPDDNMKDILIALALRNTLVHLKPFTDAKLFWANQFADFFNVIDYGVPGYVLPIVKINLHVHLTSILLGYNHSSIVNSSPMQLRLEIGSCDITARLMAEMERFKFQCLLEDTKLWIRKKRKSHSVTFDIPRSHNQKISAPNDLAFVKVLFVGLLHFSLDYTLVTETFAGPLLDLVIVNDLVKIWVCSDTIVELTTIVTEFLNSNVGKFLVANSSAENEKEDPQKQQLVEMVNRSNMYSSVHSNISTQPQQPSTAGVPQRQFSADEENQLVKMMASAMQESPQSSLMSEAVKARRSQIKNPSLYPQITEEFLDEEVESPSETTGNSYSSPTNTDDEFIMIEKVPSTVGITRLNEPKFELDNFEIVSTHVKIPDSSSEENITNLPADHPPPILRYAVKDLSLYIYLYGGNDFGESLGTQKTYSQWDTRKDSNECMSKESEGGKFRDHTVCVEAKISKISILCEVFNATAPVLSLNFLKIGDIEVLDHLLVSEIHKLFYQHTNHEMPRRVSTPLLSVQMVEDQLREGKLKISVLPIRLNFDQDTLEFLQDFGASISQNVQIPELSNHNKGENVPIMEIPVYDKRERAEIDIVSNTQVSFSAASNRRSSADVIMEFASPPNLDELFSEDDVNLSDSFCAGMQEPKNDDILSEAEEMNETSQPMPSSSQTNATNFSDMESSSSRANITSNKPTTPSRDTFYKEFTFSPACRICLDYVGKRVKTDQGALVGLLIGLANLHRTELILKELHNEKGVLGFNKCLQHAVDEWVQDIRARQIPNVVGSYTPISALVHLAQGFRDLFAIPLNEFRKEDGHVVRGIQQGASNFGLSTATAAIDATQRLAYMVQGVAELAFDMVTPDYAYQQQRRQINASQRFRIAGDIREGLTMAYDTVREGVWDTAQTLQAAAQEDRACGSSNWGIRGILRHATPTAIKPIVIASQATVHVLGGLKNQLRPDDHREELEKWRRGGANSVLAHQSARQYETKQIPPTRKYEPPPPSKRRY</sequence>
<keyword evidence="5" id="KW-0813">Transport</keyword>
<keyword evidence="9" id="KW-0472">Membrane</keyword>
<comment type="catalytic activity">
    <reaction evidence="11">
        <text>a 1,2-diacyl-sn-glycero-3-phosphoethanolamine(in) = a 1,2-diacyl-sn-glycero-3-phosphoethanolamine(out)</text>
        <dbReference type="Rhea" id="RHEA:38895"/>
        <dbReference type="ChEBI" id="CHEBI:64612"/>
    </reaction>
</comment>
<dbReference type="GO" id="GO:0000422">
    <property type="term" value="P:autophagy of mitochondrion"/>
    <property type="evidence" value="ECO:0007669"/>
    <property type="project" value="TreeGrafter"/>
</dbReference>
<evidence type="ECO:0000256" key="9">
    <source>
        <dbReference type="ARBA" id="ARBA00023136"/>
    </source>
</evidence>
<dbReference type="GO" id="GO:0005789">
    <property type="term" value="C:endoplasmic reticulum membrane"/>
    <property type="evidence" value="ECO:0007669"/>
    <property type="project" value="UniProtKB-SubCell"/>
</dbReference>
<dbReference type="PANTHER" id="PTHR13190">
    <property type="entry name" value="AUTOPHAGY-RELATED 2, ISOFORM A"/>
    <property type="match status" value="1"/>
</dbReference>
<feature type="region of interest" description="Disordered" evidence="12">
    <location>
        <begin position="975"/>
        <end position="996"/>
    </location>
</feature>
<evidence type="ECO:0000256" key="4">
    <source>
        <dbReference type="ARBA" id="ARBA00018070"/>
    </source>
</evidence>
<dbReference type="GO" id="GO:0034727">
    <property type="term" value="P:piecemeal microautophagy of the nucleus"/>
    <property type="evidence" value="ECO:0007669"/>
    <property type="project" value="TreeGrafter"/>
</dbReference>
<organism evidence="13 14">
    <name type="scientific">Ditylenchus destructor</name>
    <dbReference type="NCBI Taxonomy" id="166010"/>
    <lineage>
        <taxon>Eukaryota</taxon>
        <taxon>Metazoa</taxon>
        <taxon>Ecdysozoa</taxon>
        <taxon>Nematoda</taxon>
        <taxon>Chromadorea</taxon>
        <taxon>Rhabditida</taxon>
        <taxon>Tylenchina</taxon>
        <taxon>Tylenchomorpha</taxon>
        <taxon>Sphaerularioidea</taxon>
        <taxon>Anguinidae</taxon>
        <taxon>Anguininae</taxon>
        <taxon>Ditylenchus</taxon>
    </lineage>
</organism>
<dbReference type="GO" id="GO:0034045">
    <property type="term" value="C:phagophore assembly site membrane"/>
    <property type="evidence" value="ECO:0007669"/>
    <property type="project" value="UniProtKB-SubCell"/>
</dbReference>
<evidence type="ECO:0000256" key="2">
    <source>
        <dbReference type="ARBA" id="ARBA00004623"/>
    </source>
</evidence>
<reference evidence="13" key="1">
    <citation type="submission" date="2022-01" db="EMBL/GenBank/DDBJ databases">
        <title>Genome Sequence Resource for Two Populations of Ditylenchus destructor, the Migratory Endoparasitic Phytonematode.</title>
        <authorList>
            <person name="Zhang H."/>
            <person name="Lin R."/>
            <person name="Xie B."/>
        </authorList>
    </citation>
    <scope>NUCLEOTIDE SEQUENCE</scope>
    <source>
        <strain evidence="13">BazhouSP</strain>
    </source>
</reference>
<comment type="catalytic activity">
    <reaction evidence="10">
        <text>a 1,2-diacyl-sn-glycero-3-phospho-L-serine(in) = a 1,2-diacyl-sn-glycero-3-phospho-L-serine(out)</text>
        <dbReference type="Rhea" id="RHEA:38663"/>
        <dbReference type="ChEBI" id="CHEBI:57262"/>
    </reaction>
</comment>
<comment type="subcellular location">
    <subcellularLocation>
        <location evidence="1">Endoplasmic reticulum membrane</location>
        <topology evidence="1">Peripheral membrane protein</topology>
    </subcellularLocation>
    <subcellularLocation>
        <location evidence="2">Preautophagosomal structure membrane</location>
        <topology evidence="2">Peripheral membrane protein</topology>
    </subcellularLocation>
</comment>
<evidence type="ECO:0000256" key="5">
    <source>
        <dbReference type="ARBA" id="ARBA00022448"/>
    </source>
</evidence>
<evidence type="ECO:0000256" key="1">
    <source>
        <dbReference type="ARBA" id="ARBA00004406"/>
    </source>
</evidence>
<gene>
    <name evidence="13" type="ORF">DdX_02354</name>
</gene>
<evidence type="ECO:0000256" key="6">
    <source>
        <dbReference type="ARBA" id="ARBA00022824"/>
    </source>
</evidence>
<feature type="region of interest" description="Disordered" evidence="12">
    <location>
        <begin position="1432"/>
        <end position="1451"/>
    </location>
</feature>
<protein>
    <recommendedName>
        <fullName evidence="4">Autophagy-related protein 2</fullName>
    </recommendedName>
</protein>
<dbReference type="PANTHER" id="PTHR13190:SF1">
    <property type="entry name" value="AUTOPHAGY-RELATED 2, ISOFORM A"/>
    <property type="match status" value="1"/>
</dbReference>
<evidence type="ECO:0000256" key="3">
    <source>
        <dbReference type="ARBA" id="ARBA00009714"/>
    </source>
</evidence>
<evidence type="ECO:0000256" key="10">
    <source>
        <dbReference type="ARBA" id="ARBA00024479"/>
    </source>
</evidence>
<feature type="compositionally biased region" description="Polar residues" evidence="12">
    <location>
        <begin position="1437"/>
        <end position="1450"/>
    </location>
</feature>
<name>A0AAD4NB09_9BILA</name>
<keyword evidence="7" id="KW-0072">Autophagy</keyword>
<dbReference type="GO" id="GO:0032266">
    <property type="term" value="F:phosphatidylinositol-3-phosphate binding"/>
    <property type="evidence" value="ECO:0007669"/>
    <property type="project" value="TreeGrafter"/>
</dbReference>
<dbReference type="GO" id="GO:0061723">
    <property type="term" value="P:glycophagy"/>
    <property type="evidence" value="ECO:0007669"/>
    <property type="project" value="TreeGrafter"/>
</dbReference>
<feature type="compositionally biased region" description="Polar residues" evidence="12">
    <location>
        <begin position="981"/>
        <end position="996"/>
    </location>
</feature>
<evidence type="ECO:0000256" key="8">
    <source>
        <dbReference type="ARBA" id="ARBA00023055"/>
    </source>
</evidence>
<feature type="region of interest" description="Disordered" evidence="12">
    <location>
        <begin position="425"/>
        <end position="473"/>
    </location>
</feature>
<feature type="compositionally biased region" description="Polar residues" evidence="12">
    <location>
        <begin position="1773"/>
        <end position="1808"/>
    </location>
</feature>
<comment type="caution">
    <text evidence="13">The sequence shown here is derived from an EMBL/GenBank/DDBJ whole genome shotgun (WGS) entry which is preliminary data.</text>
</comment>
<evidence type="ECO:0000256" key="12">
    <source>
        <dbReference type="SAM" id="MobiDB-lite"/>
    </source>
</evidence>
<evidence type="ECO:0000256" key="11">
    <source>
        <dbReference type="ARBA" id="ARBA00024615"/>
    </source>
</evidence>
<dbReference type="InterPro" id="IPR026849">
    <property type="entry name" value="ATG2"/>
</dbReference>
<evidence type="ECO:0000313" key="13">
    <source>
        <dbReference type="EMBL" id="KAI1725679.1"/>
    </source>
</evidence>